<reference evidence="1 2" key="1">
    <citation type="submission" date="2021-01" db="EMBL/GenBank/DDBJ databases">
        <title>Whole genome shotgun sequence of Asanoa iriomotensis NBRC 100142.</title>
        <authorList>
            <person name="Komaki H."/>
            <person name="Tamura T."/>
        </authorList>
    </citation>
    <scope>NUCLEOTIDE SEQUENCE [LARGE SCALE GENOMIC DNA]</scope>
    <source>
        <strain evidence="1 2">NBRC 100142</strain>
    </source>
</reference>
<evidence type="ECO:0000313" key="1">
    <source>
        <dbReference type="EMBL" id="GIF60201.1"/>
    </source>
</evidence>
<keyword evidence="2" id="KW-1185">Reference proteome</keyword>
<dbReference type="Proteomes" id="UP000624325">
    <property type="component" value="Unassembled WGS sequence"/>
</dbReference>
<accession>A0ABQ4CBR2</accession>
<organism evidence="1 2">
    <name type="scientific">Asanoa iriomotensis</name>
    <dbReference type="NCBI Taxonomy" id="234613"/>
    <lineage>
        <taxon>Bacteria</taxon>
        <taxon>Bacillati</taxon>
        <taxon>Actinomycetota</taxon>
        <taxon>Actinomycetes</taxon>
        <taxon>Micromonosporales</taxon>
        <taxon>Micromonosporaceae</taxon>
        <taxon>Asanoa</taxon>
    </lineage>
</organism>
<dbReference type="EMBL" id="BONC01000062">
    <property type="protein sequence ID" value="GIF60201.1"/>
    <property type="molecule type" value="Genomic_DNA"/>
</dbReference>
<name>A0ABQ4CBR2_9ACTN</name>
<dbReference type="RefSeq" id="WP_203707022.1">
    <property type="nucleotide sequence ID" value="NZ_BAAALU010000006.1"/>
</dbReference>
<protein>
    <submittedName>
        <fullName evidence="1">Uncharacterized protein</fullName>
    </submittedName>
</protein>
<sequence>MSNEVARSLLGTLHECQFDVDEYGIQQWLGYDFGGESQARTYLETWRVDDAWRAEIRSALEVNLGPEVGNAFHILLLLTFTPEHAVVESVIEAHLDVAIGTYGTGSHVLYRHKTEDLDFEDALRAAREHVRALYDVEDYPKTLGLRPR</sequence>
<comment type="caution">
    <text evidence="1">The sequence shown here is derived from an EMBL/GenBank/DDBJ whole genome shotgun (WGS) entry which is preliminary data.</text>
</comment>
<gene>
    <name evidence="1" type="ORF">Air01nite_62960</name>
</gene>
<evidence type="ECO:0000313" key="2">
    <source>
        <dbReference type="Proteomes" id="UP000624325"/>
    </source>
</evidence>
<proteinExistence type="predicted"/>